<dbReference type="EMBL" id="CP012526">
    <property type="protein sequence ID" value="ALC46326.1"/>
    <property type="molecule type" value="Genomic_DNA"/>
</dbReference>
<feature type="signal peptide" evidence="2">
    <location>
        <begin position="1"/>
        <end position="17"/>
    </location>
</feature>
<evidence type="ECO:0000256" key="2">
    <source>
        <dbReference type="SAM" id="SignalP"/>
    </source>
</evidence>
<feature type="compositionally biased region" description="Basic residues" evidence="1">
    <location>
        <begin position="109"/>
        <end position="119"/>
    </location>
</feature>
<feature type="region of interest" description="Disordered" evidence="1">
    <location>
        <begin position="109"/>
        <end position="163"/>
    </location>
</feature>
<reference evidence="3 4" key="1">
    <citation type="submission" date="2015-08" db="EMBL/GenBank/DDBJ databases">
        <title>Ancestral chromatin configuration constrains chromatin evolution on differentiating sex chromosomes in Drosophila.</title>
        <authorList>
            <person name="Zhou Q."/>
            <person name="Bachtrog D."/>
        </authorList>
    </citation>
    <scope>NUCLEOTIDE SEQUENCE [LARGE SCALE GENOMIC DNA]</scope>
    <source>
        <tissue evidence="3">Whole larvae</tissue>
    </source>
</reference>
<protein>
    <submittedName>
        <fullName evidence="3">CG12278</fullName>
    </submittedName>
</protein>
<keyword evidence="2" id="KW-0732">Signal</keyword>
<proteinExistence type="predicted"/>
<dbReference type="Proteomes" id="UP000494163">
    <property type="component" value="Chromosome 3R"/>
</dbReference>
<evidence type="ECO:0000313" key="4">
    <source>
        <dbReference type="Proteomes" id="UP000494163"/>
    </source>
</evidence>
<dbReference type="OMA" id="VLQCPPK"/>
<name>A0A0M4ENM7_DROBS</name>
<organism evidence="3 4">
    <name type="scientific">Drosophila busckii</name>
    <name type="common">Fruit fly</name>
    <dbReference type="NCBI Taxonomy" id="30019"/>
    <lineage>
        <taxon>Eukaryota</taxon>
        <taxon>Metazoa</taxon>
        <taxon>Ecdysozoa</taxon>
        <taxon>Arthropoda</taxon>
        <taxon>Hexapoda</taxon>
        <taxon>Insecta</taxon>
        <taxon>Pterygota</taxon>
        <taxon>Neoptera</taxon>
        <taxon>Endopterygota</taxon>
        <taxon>Diptera</taxon>
        <taxon>Brachycera</taxon>
        <taxon>Muscomorpha</taxon>
        <taxon>Ephydroidea</taxon>
        <taxon>Drosophilidae</taxon>
        <taxon>Drosophila</taxon>
    </lineage>
</organism>
<dbReference type="AlphaFoldDB" id="A0A0M4ENM7"/>
<dbReference type="InterPro" id="IPR031959">
    <property type="entry name" value="DUF4779"/>
</dbReference>
<keyword evidence="4" id="KW-1185">Reference proteome</keyword>
<feature type="chain" id="PRO_5005793638" evidence="2">
    <location>
        <begin position="18"/>
        <end position="194"/>
    </location>
</feature>
<dbReference type="Pfam" id="PF16009">
    <property type="entry name" value="DUF4779"/>
    <property type="match status" value="1"/>
</dbReference>
<evidence type="ECO:0000313" key="3">
    <source>
        <dbReference type="EMBL" id="ALC46326.1"/>
    </source>
</evidence>
<sequence length="194" mass="22660">MWQLVLGLLQQLVAAPAIVVERNSFAYYKVPMGMFDLHTNTSNSGLYYVLQCPPKLDDSIPKPKDMQTCSVVDQYRDIWRSKPKKKQRLPYRIMLRPIAPSAVKHMRWGWRRSRAKRQSKTNDEATPLQYLGQPHSKQKLLKLAADHSKSKRGSRTKGYQHMYHRDESYNDHIFYDELDTDGKHVKRGKSKTNA</sequence>
<gene>
    <name evidence="3" type="ORF">Dbus_chr3Rg1076</name>
</gene>
<evidence type="ECO:0000256" key="1">
    <source>
        <dbReference type="SAM" id="MobiDB-lite"/>
    </source>
</evidence>
<dbReference type="OrthoDB" id="6432502at2759"/>
<accession>A0A0M4ENM7</accession>